<name>A0ABP6T9V1_9ACTN</name>
<dbReference type="RefSeq" id="WP_345733153.1">
    <property type="nucleotide sequence ID" value="NZ_BAAAYN010000063.1"/>
</dbReference>
<evidence type="ECO:0000313" key="2">
    <source>
        <dbReference type="EMBL" id="GAA3397055.1"/>
    </source>
</evidence>
<reference evidence="3" key="1">
    <citation type="journal article" date="2019" name="Int. J. Syst. Evol. Microbiol.">
        <title>The Global Catalogue of Microorganisms (GCM) 10K type strain sequencing project: providing services to taxonomists for standard genome sequencing and annotation.</title>
        <authorList>
            <consortium name="The Broad Institute Genomics Platform"/>
            <consortium name="The Broad Institute Genome Sequencing Center for Infectious Disease"/>
            <person name="Wu L."/>
            <person name="Ma J."/>
        </authorList>
    </citation>
    <scope>NUCLEOTIDE SEQUENCE [LARGE SCALE GENOMIC DNA]</scope>
    <source>
        <strain evidence="3">JCM 9458</strain>
    </source>
</reference>
<protein>
    <submittedName>
        <fullName evidence="2">MBL fold metallo-hydrolase</fullName>
    </submittedName>
</protein>
<dbReference type="EMBL" id="BAAAYN010000063">
    <property type="protein sequence ID" value="GAA3397055.1"/>
    <property type="molecule type" value="Genomic_DNA"/>
</dbReference>
<dbReference type="PANTHER" id="PTHR43546">
    <property type="entry name" value="UPF0173 METAL-DEPENDENT HYDROLASE MJ1163-RELATED"/>
    <property type="match status" value="1"/>
</dbReference>
<evidence type="ECO:0000259" key="1">
    <source>
        <dbReference type="Pfam" id="PF12706"/>
    </source>
</evidence>
<dbReference type="Gene3D" id="3.60.15.10">
    <property type="entry name" value="Ribonuclease Z/Hydroxyacylglutathione hydrolase-like"/>
    <property type="match status" value="1"/>
</dbReference>
<organism evidence="2 3">
    <name type="scientific">Cryptosporangium minutisporangium</name>
    <dbReference type="NCBI Taxonomy" id="113569"/>
    <lineage>
        <taxon>Bacteria</taxon>
        <taxon>Bacillati</taxon>
        <taxon>Actinomycetota</taxon>
        <taxon>Actinomycetes</taxon>
        <taxon>Cryptosporangiales</taxon>
        <taxon>Cryptosporangiaceae</taxon>
        <taxon>Cryptosporangium</taxon>
    </lineage>
</organism>
<dbReference type="SUPFAM" id="SSF56281">
    <property type="entry name" value="Metallo-hydrolase/oxidoreductase"/>
    <property type="match status" value="1"/>
</dbReference>
<dbReference type="InterPro" id="IPR050114">
    <property type="entry name" value="UPF0173_UPF0282_UlaG_hydrolase"/>
</dbReference>
<dbReference type="PANTHER" id="PTHR43546:SF7">
    <property type="entry name" value="METALLO-BETA-LACTAMASE DOMAIN-CONTAINING PROTEIN"/>
    <property type="match status" value="1"/>
</dbReference>
<sequence length="281" mass="31049">MTSSLDLSAQHPSRAVGSLLFVGNATVLLRLGSFTVLTDPNFLHRGERAYLGYGLSSRRLVDPAISLDSLPPLDAVVLSHLHGDHFDRRAKKGLDRAVPIVTTRHAARRLGRWGFRAAEGLRQWTSWEARRGTEVLRVSSVPGQHGPEVVHRLLPPVMGSIVDLERDGRRVFRLYVTGDTLCRPWLGEIAERYPGIDAALVHLGGTRILGVLLTMDEHQGADLVEMIGPSIVYPIHNDDYPVQKTPRRAFLEETSRRRIGGVRPVERGETVTLSSAVSDAL</sequence>
<keyword evidence="3" id="KW-1185">Reference proteome</keyword>
<gene>
    <name evidence="2" type="ORF">GCM10020369_75890</name>
</gene>
<dbReference type="Proteomes" id="UP001501676">
    <property type="component" value="Unassembled WGS sequence"/>
</dbReference>
<dbReference type="InterPro" id="IPR001279">
    <property type="entry name" value="Metallo-B-lactamas"/>
</dbReference>
<accession>A0ABP6T9V1</accession>
<dbReference type="Pfam" id="PF12706">
    <property type="entry name" value="Lactamase_B_2"/>
    <property type="match status" value="1"/>
</dbReference>
<evidence type="ECO:0000313" key="3">
    <source>
        <dbReference type="Proteomes" id="UP001501676"/>
    </source>
</evidence>
<dbReference type="InterPro" id="IPR036866">
    <property type="entry name" value="RibonucZ/Hydroxyglut_hydro"/>
</dbReference>
<proteinExistence type="predicted"/>
<feature type="domain" description="Metallo-beta-lactamase" evidence="1">
    <location>
        <begin position="56"/>
        <end position="236"/>
    </location>
</feature>
<comment type="caution">
    <text evidence="2">The sequence shown here is derived from an EMBL/GenBank/DDBJ whole genome shotgun (WGS) entry which is preliminary data.</text>
</comment>